<dbReference type="GO" id="GO:0006457">
    <property type="term" value="P:protein folding"/>
    <property type="evidence" value="ECO:0007669"/>
    <property type="project" value="InterPro"/>
</dbReference>
<evidence type="ECO:0000256" key="1">
    <source>
        <dbReference type="ARBA" id="ARBA00009054"/>
    </source>
</evidence>
<dbReference type="PANTHER" id="PTHR21237">
    <property type="entry name" value="GRPE PROTEIN"/>
    <property type="match status" value="1"/>
</dbReference>
<dbReference type="Gene3D" id="2.30.22.10">
    <property type="entry name" value="Head domain of nucleotide exchange factor GrpE"/>
    <property type="match status" value="1"/>
</dbReference>
<dbReference type="AlphaFoldDB" id="A0A0K8J526"/>
<dbReference type="KEGG" id="hsd:SD1D_1034"/>
<dbReference type="NCBIfam" id="NF010738">
    <property type="entry name" value="PRK14140.1"/>
    <property type="match status" value="1"/>
</dbReference>
<evidence type="ECO:0000256" key="4">
    <source>
        <dbReference type="RuleBase" id="RU000639"/>
    </source>
</evidence>
<dbReference type="GO" id="GO:0005737">
    <property type="term" value="C:cytoplasm"/>
    <property type="evidence" value="ECO:0007669"/>
    <property type="project" value="UniProtKB-SubCell"/>
</dbReference>
<evidence type="ECO:0000256" key="2">
    <source>
        <dbReference type="ARBA" id="ARBA00023186"/>
    </source>
</evidence>
<dbReference type="SUPFAM" id="SSF51064">
    <property type="entry name" value="Head domain of nucleotide exchange factor GrpE"/>
    <property type="match status" value="1"/>
</dbReference>
<dbReference type="Gene3D" id="3.90.20.20">
    <property type="match status" value="1"/>
</dbReference>
<keyword evidence="3 4" id="KW-0346">Stress response</keyword>
<dbReference type="GO" id="GO:0000774">
    <property type="term" value="F:adenyl-nucleotide exchange factor activity"/>
    <property type="evidence" value="ECO:0007669"/>
    <property type="project" value="InterPro"/>
</dbReference>
<dbReference type="PRINTS" id="PR00773">
    <property type="entry name" value="GRPEPROTEIN"/>
</dbReference>
<dbReference type="PROSITE" id="PS01071">
    <property type="entry name" value="GRPE"/>
    <property type="match status" value="1"/>
</dbReference>
<proteinExistence type="inferred from homology"/>
<name>A0A0K8J526_9FIRM</name>
<feature type="compositionally biased region" description="Basic and acidic residues" evidence="6">
    <location>
        <begin position="98"/>
        <end position="107"/>
    </location>
</feature>
<evidence type="ECO:0000313" key="7">
    <source>
        <dbReference type="EMBL" id="CUH92580.1"/>
    </source>
</evidence>
<dbReference type="SUPFAM" id="SSF58014">
    <property type="entry name" value="Coiled-coil domain of nucleotide exchange factor GrpE"/>
    <property type="match status" value="1"/>
</dbReference>
<reference evidence="8" key="1">
    <citation type="submission" date="2015-09" db="EMBL/GenBank/DDBJ databases">
        <authorList>
            <person name="Wibberg D."/>
        </authorList>
    </citation>
    <scope>NUCLEOTIDE SEQUENCE [LARGE SCALE GENOMIC DNA]</scope>
    <source>
        <strain evidence="8">SD1D</strain>
    </source>
</reference>
<dbReference type="CDD" id="cd00446">
    <property type="entry name" value="GrpE"/>
    <property type="match status" value="1"/>
</dbReference>
<gene>
    <name evidence="3" type="primary">grpE</name>
    <name evidence="7" type="ORF">SD1D_1034</name>
</gene>
<keyword evidence="8" id="KW-1185">Reference proteome</keyword>
<evidence type="ECO:0000256" key="6">
    <source>
        <dbReference type="SAM" id="MobiDB-lite"/>
    </source>
</evidence>
<dbReference type="GO" id="GO:0042803">
    <property type="term" value="F:protein homodimerization activity"/>
    <property type="evidence" value="ECO:0007669"/>
    <property type="project" value="InterPro"/>
</dbReference>
<dbReference type="InterPro" id="IPR009012">
    <property type="entry name" value="GrpE_head"/>
</dbReference>
<dbReference type="GO" id="GO:0051082">
    <property type="term" value="F:unfolded protein binding"/>
    <property type="evidence" value="ECO:0007669"/>
    <property type="project" value="TreeGrafter"/>
</dbReference>
<dbReference type="InterPro" id="IPR013805">
    <property type="entry name" value="GrpE_CC"/>
</dbReference>
<comment type="subunit">
    <text evidence="3">Homodimer.</text>
</comment>
<feature type="compositionally biased region" description="Basic and acidic residues" evidence="6">
    <location>
        <begin position="1"/>
        <end position="41"/>
    </location>
</feature>
<comment type="subcellular location">
    <subcellularLocation>
        <location evidence="3">Cytoplasm</location>
    </subcellularLocation>
</comment>
<dbReference type="EMBL" id="LN879430">
    <property type="protein sequence ID" value="CUH92580.1"/>
    <property type="molecule type" value="Genomic_DNA"/>
</dbReference>
<comment type="function">
    <text evidence="3 4">Participates actively in the response to hyperosmotic and heat shock by preventing the aggregation of stress-denatured proteins, in association with DnaK and GrpE. It is the nucleotide exchange factor for DnaK and may function as a thermosensor. Unfolded proteins bind initially to DnaJ; upon interaction with the DnaJ-bound protein, DnaK hydrolyzes its bound ATP, resulting in the formation of a stable complex. GrpE releases ADP from DnaK; ATP binding to DnaK triggers the release of the substrate protein, thus completing the reaction cycle. Several rounds of ATP-dependent interactions between DnaJ, DnaK and GrpE are required for fully efficient folding.</text>
</comment>
<feature type="compositionally biased region" description="Basic and acidic residues" evidence="6">
    <location>
        <begin position="51"/>
        <end position="65"/>
    </location>
</feature>
<dbReference type="InterPro" id="IPR000740">
    <property type="entry name" value="GrpE"/>
</dbReference>
<dbReference type="GO" id="GO:0051087">
    <property type="term" value="F:protein-folding chaperone binding"/>
    <property type="evidence" value="ECO:0007669"/>
    <property type="project" value="InterPro"/>
</dbReference>
<keyword evidence="3" id="KW-0963">Cytoplasm</keyword>
<protein>
    <recommendedName>
        <fullName evidence="3 4">Protein GrpE</fullName>
    </recommendedName>
    <alternativeName>
        <fullName evidence="3">HSP-70 cofactor</fullName>
    </alternativeName>
</protein>
<sequence>MEEKDKTIEVMKAAMEKEKKAKEADKSADEKIEEKDDHSLSEENTTLEDNEMTKNHQEDETKDEVTTEEDIQTDSKDSEKKSDEKPSKSGKSLFKGSKNKELEAKEQKIQELSDRLMRTMAEFDNYRKRSEKEKSQMFDLGVKHVIEKMLPIIDNFERGLGSVDEANKDNPIVQGFNMIYKQLMTTMDELGVKPIEALGKEFDPNFHNAVMHGEDENLGENIVAEEFQKGYMYNDIVVRHSMVRVVN</sequence>
<accession>A0A0K8J526</accession>
<dbReference type="PANTHER" id="PTHR21237:SF23">
    <property type="entry name" value="GRPE PROTEIN HOMOLOG, MITOCHONDRIAL"/>
    <property type="match status" value="1"/>
</dbReference>
<feature type="region of interest" description="Disordered" evidence="6">
    <location>
        <begin position="1"/>
        <end position="107"/>
    </location>
</feature>
<comment type="similarity">
    <text evidence="1 3 5">Belongs to the GrpE family.</text>
</comment>
<organism evidence="7 8">
    <name type="scientific">Herbinix luporum</name>
    <dbReference type="NCBI Taxonomy" id="1679721"/>
    <lineage>
        <taxon>Bacteria</taxon>
        <taxon>Bacillati</taxon>
        <taxon>Bacillota</taxon>
        <taxon>Clostridia</taxon>
        <taxon>Lachnospirales</taxon>
        <taxon>Lachnospiraceae</taxon>
        <taxon>Herbinix</taxon>
    </lineage>
</organism>
<evidence type="ECO:0000256" key="5">
    <source>
        <dbReference type="RuleBase" id="RU004478"/>
    </source>
</evidence>
<feature type="compositionally biased region" description="Basic and acidic residues" evidence="6">
    <location>
        <begin position="73"/>
        <end position="87"/>
    </location>
</feature>
<dbReference type="Proteomes" id="UP000196053">
    <property type="component" value="Chromosome I"/>
</dbReference>
<dbReference type="Pfam" id="PF01025">
    <property type="entry name" value="GrpE"/>
    <property type="match status" value="1"/>
</dbReference>
<evidence type="ECO:0000313" key="8">
    <source>
        <dbReference type="Proteomes" id="UP000196053"/>
    </source>
</evidence>
<keyword evidence="2 3" id="KW-0143">Chaperone</keyword>
<evidence type="ECO:0000256" key="3">
    <source>
        <dbReference type="HAMAP-Rule" id="MF_01151"/>
    </source>
</evidence>
<dbReference type="HAMAP" id="MF_01151">
    <property type="entry name" value="GrpE"/>
    <property type="match status" value="1"/>
</dbReference>